<comment type="subcellular location">
    <subcellularLocation>
        <location evidence="6">Cytoplasm</location>
    </subcellularLocation>
</comment>
<comment type="caution">
    <text evidence="9">The sequence shown here is derived from an EMBL/GenBank/DDBJ whole genome shotgun (WGS) entry which is preliminary data.</text>
</comment>
<dbReference type="InterPro" id="IPR007127">
    <property type="entry name" value="RNA_pol_sigma_70_r1_1"/>
</dbReference>
<evidence type="ECO:0000256" key="1">
    <source>
        <dbReference type="ARBA" id="ARBA00022490"/>
    </source>
</evidence>
<dbReference type="InterPro" id="IPR007630">
    <property type="entry name" value="RNA_pol_sigma70_r4"/>
</dbReference>
<sequence>MDREQLLKQEIEKLVAHAREKGSITEEEVMNRLEHLGATAEDLEGVFKALGEENISVVSSGKEEEDIDKIIEGSFDDSVKMYLKDIGKVPLLSAEKEVELAKRMADGDEEAKRTLSEANLRLVVSIAKRYVGRGMQFLDLIQEGNLGLMKAVEKFDYTRGFKFSTYATWWIRQAITRAIADQARTIRIPVHMVETINKQVRATRQLLQKLGREPLPEEIAEYLGCSEERVREIQKIAQDPVSLETPIGEEEDSHLGDFIEDNTALSPSDVAESNMLKEQLVQVLNTLTPREEKVLRLRYGLDDSHPRTLEEVGREFNVTRERIRQIEAKALRKLRHPNRLKKLKDFDN</sequence>
<feature type="region of interest" description="Sigma-70 factor domain-2" evidence="6">
    <location>
        <begin position="115"/>
        <end position="185"/>
    </location>
</feature>
<dbReference type="InterPro" id="IPR042189">
    <property type="entry name" value="RNA_pol_sigma_70_r1_1_sf"/>
</dbReference>
<dbReference type="InterPro" id="IPR007627">
    <property type="entry name" value="RNA_pol_sigma70_r2"/>
</dbReference>
<keyword evidence="1 6" id="KW-0963">Cytoplasm</keyword>
<dbReference type="NCBIfam" id="TIGR02393">
    <property type="entry name" value="RpoD_Cterm"/>
    <property type="match status" value="1"/>
</dbReference>
<keyword evidence="5 6" id="KW-0804">Transcription</keyword>
<dbReference type="HAMAP" id="MF_00963">
    <property type="entry name" value="Sigma70_RpoD_SigA"/>
    <property type="match status" value="1"/>
</dbReference>
<evidence type="ECO:0000313" key="10">
    <source>
        <dbReference type="Proteomes" id="UP000886857"/>
    </source>
</evidence>
<keyword evidence="2 6" id="KW-0805">Transcription regulation</keyword>
<evidence type="ECO:0000259" key="7">
    <source>
        <dbReference type="PROSITE" id="PS00715"/>
    </source>
</evidence>
<dbReference type="Pfam" id="PF04539">
    <property type="entry name" value="Sigma70_r3"/>
    <property type="match status" value="1"/>
</dbReference>
<name>A0A9D1SVH6_9FIRM</name>
<keyword evidence="4 6" id="KW-0238">DNA-binding</keyword>
<dbReference type="GO" id="GO:0003677">
    <property type="term" value="F:DNA binding"/>
    <property type="evidence" value="ECO:0007669"/>
    <property type="project" value="UniProtKB-UniRule"/>
</dbReference>
<dbReference type="InterPro" id="IPR014284">
    <property type="entry name" value="RNA_pol_sigma-70_dom"/>
</dbReference>
<feature type="region of interest" description="Sigma-70 factor domain-4" evidence="6">
    <location>
        <begin position="283"/>
        <end position="336"/>
    </location>
</feature>
<dbReference type="SUPFAM" id="SSF88946">
    <property type="entry name" value="Sigma2 domain of RNA polymerase sigma factors"/>
    <property type="match status" value="1"/>
</dbReference>
<feature type="short sequence motif" description="Interaction with polymerase core subunit RpoC" evidence="6">
    <location>
        <begin position="139"/>
        <end position="142"/>
    </location>
</feature>
<dbReference type="Gene3D" id="1.10.601.10">
    <property type="entry name" value="RNA Polymerase Primary Sigma Factor"/>
    <property type="match status" value="1"/>
</dbReference>
<evidence type="ECO:0000256" key="4">
    <source>
        <dbReference type="ARBA" id="ARBA00023125"/>
    </source>
</evidence>
<comment type="similarity">
    <text evidence="6">Belongs to the sigma-70 factor family. RpoD/SigA subfamily.</text>
</comment>
<dbReference type="PROSITE" id="PS00715">
    <property type="entry name" value="SIGMA70_1"/>
    <property type="match status" value="1"/>
</dbReference>
<dbReference type="SUPFAM" id="SSF88659">
    <property type="entry name" value="Sigma3 and sigma4 domains of RNA polymerase sigma factors"/>
    <property type="match status" value="2"/>
</dbReference>
<dbReference type="InterPro" id="IPR050239">
    <property type="entry name" value="Sigma-70_RNA_pol_init_factors"/>
</dbReference>
<dbReference type="EMBL" id="DVOE01000030">
    <property type="protein sequence ID" value="HIU98627.1"/>
    <property type="molecule type" value="Genomic_DNA"/>
</dbReference>
<proteinExistence type="inferred from homology"/>
<dbReference type="FunFam" id="1.10.601.10:FF:000001">
    <property type="entry name" value="RNA polymerase sigma factor SigA"/>
    <property type="match status" value="1"/>
</dbReference>
<feature type="region of interest" description="Sigma-70 factor domain-3" evidence="6">
    <location>
        <begin position="194"/>
        <end position="270"/>
    </location>
</feature>
<evidence type="ECO:0000256" key="3">
    <source>
        <dbReference type="ARBA" id="ARBA00023082"/>
    </source>
</evidence>
<dbReference type="PANTHER" id="PTHR30603:SF60">
    <property type="entry name" value="RNA POLYMERASE SIGMA FACTOR RPOD"/>
    <property type="match status" value="1"/>
</dbReference>
<dbReference type="AlphaFoldDB" id="A0A9D1SVH6"/>
<dbReference type="Gene3D" id="1.10.10.10">
    <property type="entry name" value="Winged helix-like DNA-binding domain superfamily/Winged helix DNA-binding domain"/>
    <property type="match status" value="2"/>
</dbReference>
<dbReference type="Pfam" id="PF00140">
    <property type="entry name" value="Sigma70_r1_2"/>
    <property type="match status" value="1"/>
</dbReference>
<dbReference type="Gene3D" id="1.10.220.120">
    <property type="entry name" value="Sigma-70 factor, region 1.1"/>
    <property type="match status" value="1"/>
</dbReference>
<organism evidence="9 10">
    <name type="scientific">Candidatus Limadaptatus stercoripullorum</name>
    <dbReference type="NCBI Taxonomy" id="2840846"/>
    <lineage>
        <taxon>Bacteria</taxon>
        <taxon>Bacillati</taxon>
        <taxon>Bacillota</taxon>
        <taxon>Clostridia</taxon>
        <taxon>Eubacteriales</taxon>
        <taxon>Candidatus Limadaptatus</taxon>
    </lineage>
</organism>
<dbReference type="Pfam" id="PF04545">
    <property type="entry name" value="Sigma70_r4"/>
    <property type="match status" value="1"/>
</dbReference>
<evidence type="ECO:0000256" key="5">
    <source>
        <dbReference type="ARBA" id="ARBA00023163"/>
    </source>
</evidence>
<dbReference type="PRINTS" id="PR00046">
    <property type="entry name" value="SIGMA70FCT"/>
</dbReference>
<reference evidence="9" key="2">
    <citation type="journal article" date="2021" name="PeerJ">
        <title>Extensive microbial diversity within the chicken gut microbiome revealed by metagenomics and culture.</title>
        <authorList>
            <person name="Gilroy R."/>
            <person name="Ravi A."/>
            <person name="Getino M."/>
            <person name="Pursley I."/>
            <person name="Horton D.L."/>
            <person name="Alikhan N.F."/>
            <person name="Baker D."/>
            <person name="Gharbi K."/>
            <person name="Hall N."/>
            <person name="Watson M."/>
            <person name="Adriaenssens E.M."/>
            <person name="Foster-Nyarko E."/>
            <person name="Jarju S."/>
            <person name="Secka A."/>
            <person name="Antonio M."/>
            <person name="Oren A."/>
            <person name="Chaudhuri R.R."/>
            <person name="La Ragione R."/>
            <person name="Hildebrand F."/>
            <person name="Pallen M.J."/>
        </authorList>
    </citation>
    <scope>NUCLEOTIDE SEQUENCE</scope>
    <source>
        <strain evidence="9">10406</strain>
    </source>
</reference>
<dbReference type="InterPro" id="IPR013324">
    <property type="entry name" value="RNA_pol_sigma_r3/r4-like"/>
</dbReference>
<dbReference type="InterPro" id="IPR036388">
    <property type="entry name" value="WH-like_DNA-bd_sf"/>
</dbReference>
<comment type="function">
    <text evidence="6">Sigma factors are initiation factors that promote the attachment of RNA polymerase to specific initiation sites and are then released. This sigma factor is the primary sigma factor during exponential growth.</text>
</comment>
<dbReference type="InterPro" id="IPR028630">
    <property type="entry name" value="Sigma70_RpoD"/>
</dbReference>
<dbReference type="InterPro" id="IPR007624">
    <property type="entry name" value="RNA_pol_sigma70_r3"/>
</dbReference>
<dbReference type="GO" id="GO:0006352">
    <property type="term" value="P:DNA-templated transcription initiation"/>
    <property type="evidence" value="ECO:0007669"/>
    <property type="project" value="UniProtKB-UniRule"/>
</dbReference>
<gene>
    <name evidence="9" type="primary">rpoD</name>
    <name evidence="6" type="synonym">sigA</name>
    <name evidence="9" type="ORF">IAC73_02145</name>
</gene>
<protein>
    <recommendedName>
        <fullName evidence="6">RNA polymerase sigma factor SigA</fullName>
    </recommendedName>
</protein>
<dbReference type="InterPro" id="IPR000943">
    <property type="entry name" value="RNA_pol_sigma70"/>
</dbReference>
<dbReference type="InterPro" id="IPR013325">
    <property type="entry name" value="RNA_pol_sigma_r2"/>
</dbReference>
<accession>A0A9D1SVH6</accession>
<feature type="DNA-binding region" description="H-T-H motif" evidence="6">
    <location>
        <begin position="309"/>
        <end position="328"/>
    </location>
</feature>
<dbReference type="FunFam" id="1.10.10.10:FF:000002">
    <property type="entry name" value="RNA polymerase sigma factor SigA"/>
    <property type="match status" value="1"/>
</dbReference>
<evidence type="ECO:0000256" key="2">
    <source>
        <dbReference type="ARBA" id="ARBA00023015"/>
    </source>
</evidence>
<keyword evidence="3 6" id="KW-0731">Sigma factor</keyword>
<dbReference type="InterPro" id="IPR009042">
    <property type="entry name" value="RNA_pol_sigma70_r1_2"/>
</dbReference>
<dbReference type="InterPro" id="IPR012760">
    <property type="entry name" value="RNA_pol_sigma_RpoD_C"/>
</dbReference>
<evidence type="ECO:0000256" key="6">
    <source>
        <dbReference type="HAMAP-Rule" id="MF_00963"/>
    </source>
</evidence>
<dbReference type="NCBIfam" id="TIGR02937">
    <property type="entry name" value="sigma70-ECF"/>
    <property type="match status" value="1"/>
</dbReference>
<evidence type="ECO:0000313" key="9">
    <source>
        <dbReference type="EMBL" id="HIU98627.1"/>
    </source>
</evidence>
<reference evidence="9" key="1">
    <citation type="submission" date="2020-10" db="EMBL/GenBank/DDBJ databases">
        <authorList>
            <person name="Gilroy R."/>
        </authorList>
    </citation>
    <scope>NUCLEOTIDE SEQUENCE</scope>
    <source>
        <strain evidence="9">10406</strain>
    </source>
</reference>
<feature type="domain" description="RNA polymerase sigma-70" evidence="7">
    <location>
        <begin position="139"/>
        <end position="152"/>
    </location>
</feature>
<dbReference type="Pfam" id="PF03979">
    <property type="entry name" value="Sigma70_r1_1"/>
    <property type="match status" value="1"/>
</dbReference>
<dbReference type="CDD" id="cd06171">
    <property type="entry name" value="Sigma70_r4"/>
    <property type="match status" value="1"/>
</dbReference>
<evidence type="ECO:0000259" key="8">
    <source>
        <dbReference type="PROSITE" id="PS00716"/>
    </source>
</evidence>
<dbReference type="Gene3D" id="1.20.120.1810">
    <property type="match status" value="1"/>
</dbReference>
<dbReference type="PANTHER" id="PTHR30603">
    <property type="entry name" value="RNA POLYMERASE SIGMA FACTOR RPO"/>
    <property type="match status" value="1"/>
</dbReference>
<feature type="domain" description="RNA polymerase sigma-70" evidence="8">
    <location>
        <begin position="308"/>
        <end position="334"/>
    </location>
</feature>
<dbReference type="GO" id="GO:0016987">
    <property type="term" value="F:sigma factor activity"/>
    <property type="evidence" value="ECO:0007669"/>
    <property type="project" value="UniProtKB-UniRule"/>
</dbReference>
<comment type="subunit">
    <text evidence="6">Interacts transiently with the RNA polymerase catalytic core.</text>
</comment>
<dbReference type="PROSITE" id="PS00716">
    <property type="entry name" value="SIGMA70_2"/>
    <property type="match status" value="1"/>
</dbReference>
<dbReference type="Pfam" id="PF04542">
    <property type="entry name" value="Sigma70_r2"/>
    <property type="match status" value="1"/>
</dbReference>
<dbReference type="Proteomes" id="UP000886857">
    <property type="component" value="Unassembled WGS sequence"/>
</dbReference>
<dbReference type="GO" id="GO:0005737">
    <property type="term" value="C:cytoplasm"/>
    <property type="evidence" value="ECO:0007669"/>
    <property type="project" value="UniProtKB-SubCell"/>
</dbReference>